<evidence type="ECO:0000313" key="1">
    <source>
        <dbReference type="EMBL" id="EFK94849.1"/>
    </source>
</evidence>
<accession>D9PNM2</accession>
<name>D9PNM2_9ZZZZ</name>
<gene>
    <name evidence="1" type="ORF">LDC_3155</name>
</gene>
<comment type="caution">
    <text evidence="1">The sequence shown here is derived from an EMBL/GenBank/DDBJ whole genome shotgun (WGS) entry which is preliminary data.</text>
</comment>
<dbReference type="EMBL" id="ADZX01000978">
    <property type="protein sequence ID" value="EFK94849.1"/>
    <property type="molecule type" value="Genomic_DNA"/>
</dbReference>
<feature type="non-terminal residue" evidence="1">
    <location>
        <position position="79"/>
    </location>
</feature>
<reference evidence="1" key="1">
    <citation type="submission" date="2010-07" db="EMBL/GenBank/DDBJ databases">
        <authorList>
            <consortium name="CONSOLIDER consortium CSD2007-00005"/>
            <person name="Guazzaroni M.-E."/>
            <person name="Richter M."/>
            <person name="Garcia-Salamanca A."/>
            <person name="Yarza P."/>
            <person name="Ferrer M."/>
        </authorList>
    </citation>
    <scope>NUCLEOTIDE SEQUENCE</scope>
</reference>
<protein>
    <submittedName>
        <fullName evidence="1">Uncharacterized protein</fullName>
    </submittedName>
</protein>
<reference evidence="1" key="2">
    <citation type="journal article" date="2011" name="Microb. Ecol.">
        <title>Taxonomic and Functional Metagenomic Profiling of the Microbial Community in the Anoxic Sediment of a Sub-saline Shallow Lake (Laguna de Carrizo, Central Spain).</title>
        <authorList>
            <person name="Ferrer M."/>
            <person name="Guazzaroni M.E."/>
            <person name="Richter M."/>
            <person name="Garcia-Salamanca A."/>
            <person name="Yarza P."/>
            <person name="Suarez-Suarez A."/>
            <person name="Solano J."/>
            <person name="Alcaide M."/>
            <person name="van Dillewijn P."/>
            <person name="Molina-Henares M.A."/>
            <person name="Lopez-Cortes N."/>
            <person name="Al-Ramahi Y."/>
            <person name="Guerrero C."/>
            <person name="Acosta A."/>
            <person name="de Eugenio L.I."/>
            <person name="Martinez V."/>
            <person name="Marques S."/>
            <person name="Rojo F."/>
            <person name="Santero E."/>
            <person name="Genilloud O."/>
            <person name="Perez-Perez J."/>
            <person name="Rossello-Mora R."/>
            <person name="Ramos J.L."/>
        </authorList>
    </citation>
    <scope>NUCLEOTIDE SEQUENCE</scope>
</reference>
<sequence>MATAKYEQGITAGMEHEVNPANRPMELLAWPQVPPGGIISDLDMTLYGGPLGQAYRHHVAQAEMEAIAEALGTDQETAS</sequence>
<dbReference type="AlphaFoldDB" id="D9PNM2"/>
<organism evidence="1">
    <name type="scientific">sediment metagenome</name>
    <dbReference type="NCBI Taxonomy" id="749907"/>
    <lineage>
        <taxon>unclassified sequences</taxon>
        <taxon>metagenomes</taxon>
        <taxon>ecological metagenomes</taxon>
    </lineage>
</organism>
<proteinExistence type="predicted"/>